<dbReference type="PANTHER" id="PTHR43000">
    <property type="entry name" value="DTDP-D-GLUCOSE 4,6-DEHYDRATASE-RELATED"/>
    <property type="match status" value="1"/>
</dbReference>
<gene>
    <name evidence="3" type="ORF">DCMF_25835</name>
</gene>
<evidence type="ECO:0000256" key="1">
    <source>
        <dbReference type="ARBA" id="ARBA00007637"/>
    </source>
</evidence>
<proteinExistence type="inferred from homology"/>
<dbReference type="EMBL" id="CP017634">
    <property type="protein sequence ID" value="ATW28910.1"/>
    <property type="molecule type" value="Genomic_DNA"/>
</dbReference>
<evidence type="ECO:0000313" key="3">
    <source>
        <dbReference type="EMBL" id="ATW28910.1"/>
    </source>
</evidence>
<name>A0A3G1L2M2_FORW1</name>
<dbReference type="CDD" id="cd05256">
    <property type="entry name" value="UDP_AE_SDR_e"/>
    <property type="match status" value="1"/>
</dbReference>
<accession>A0A3G1L2M2</accession>
<dbReference type="SUPFAM" id="SSF51735">
    <property type="entry name" value="NAD(P)-binding Rossmann-fold domains"/>
    <property type="match status" value="1"/>
</dbReference>
<organism evidence="3 4">
    <name type="scientific">Formimonas warabiya</name>
    <dbReference type="NCBI Taxonomy" id="1761012"/>
    <lineage>
        <taxon>Bacteria</taxon>
        <taxon>Bacillati</taxon>
        <taxon>Bacillota</taxon>
        <taxon>Clostridia</taxon>
        <taxon>Eubacteriales</taxon>
        <taxon>Peptococcaceae</taxon>
        <taxon>Candidatus Formimonas</taxon>
    </lineage>
</organism>
<dbReference type="Proteomes" id="UP000323521">
    <property type="component" value="Chromosome"/>
</dbReference>
<dbReference type="RefSeq" id="WP_148137095.1">
    <property type="nucleotide sequence ID" value="NZ_CP017634.1"/>
</dbReference>
<dbReference type="Pfam" id="PF01370">
    <property type="entry name" value="Epimerase"/>
    <property type="match status" value="1"/>
</dbReference>
<dbReference type="Gene3D" id="3.40.50.720">
    <property type="entry name" value="NAD(P)-binding Rossmann-like Domain"/>
    <property type="match status" value="1"/>
</dbReference>
<dbReference type="InterPro" id="IPR001509">
    <property type="entry name" value="Epimerase_deHydtase"/>
</dbReference>
<sequence>MKVLVTGGAGFIGSHIVDLLIEKSYQVTVVDNLSSGKRENVNTQADLVVKDIRDNDLINLFEILRPDYVIHQAAQVSVPRSLNDPLEDAQTNILGLINVLECCRKTGVRKVVFASSAAVYGNPEYLPVDESHPCNPLSPYGISKHTASYYFKIYQELYGLDYDVLRYANVYGPRQDHLGEGGVVTIFINKLLAGEQPVIFGDGNQTRDFVYVGDVARANVIGMEASGCQVVNISTGKEVTVNELYGTIKDELGSKMAPAYSQPRAGDIYRSCLDNSAARKMLGWQPEILLGEGIKKTISFFHNIRLT</sequence>
<evidence type="ECO:0000313" key="4">
    <source>
        <dbReference type="Proteomes" id="UP000323521"/>
    </source>
</evidence>
<feature type="domain" description="NAD-dependent epimerase/dehydratase" evidence="2">
    <location>
        <begin position="3"/>
        <end position="233"/>
    </location>
</feature>
<dbReference type="OrthoDB" id="244102at2"/>
<evidence type="ECO:0000259" key="2">
    <source>
        <dbReference type="Pfam" id="PF01370"/>
    </source>
</evidence>
<reference evidence="3 4" key="1">
    <citation type="submission" date="2016-10" db="EMBL/GenBank/DDBJ databases">
        <title>Complete Genome Sequence of Peptococcaceae strain DCMF.</title>
        <authorList>
            <person name="Edwards R.J."/>
            <person name="Holland S.I."/>
            <person name="Deshpande N.P."/>
            <person name="Wong Y.K."/>
            <person name="Ertan H."/>
            <person name="Manefield M."/>
            <person name="Russell T.L."/>
            <person name="Lee M.J."/>
        </authorList>
    </citation>
    <scope>NUCLEOTIDE SEQUENCE [LARGE SCALE GENOMIC DNA]</scope>
    <source>
        <strain evidence="3 4">DCMF</strain>
    </source>
</reference>
<dbReference type="Gene3D" id="3.90.25.10">
    <property type="entry name" value="UDP-galactose 4-epimerase, domain 1"/>
    <property type="match status" value="1"/>
</dbReference>
<keyword evidence="4" id="KW-1185">Reference proteome</keyword>
<comment type="similarity">
    <text evidence="1">Belongs to the NAD(P)-dependent epimerase/dehydratase family.</text>
</comment>
<protein>
    <submittedName>
        <fullName evidence="3">UDP-glucose 4-epimerase</fullName>
    </submittedName>
</protein>
<dbReference type="AlphaFoldDB" id="A0A3G1L2M2"/>
<dbReference type="KEGG" id="fwa:DCMF_25835"/>
<dbReference type="InterPro" id="IPR036291">
    <property type="entry name" value="NAD(P)-bd_dom_sf"/>
</dbReference>